<dbReference type="GO" id="GO:0007160">
    <property type="term" value="P:cell-matrix adhesion"/>
    <property type="evidence" value="ECO:0007669"/>
    <property type="project" value="InterPro"/>
</dbReference>
<dbReference type="SMART" id="SM00723">
    <property type="entry name" value="AMOP"/>
    <property type="match status" value="1"/>
</dbReference>
<dbReference type="InterPro" id="IPR056619">
    <property type="entry name" value="C8-3_MUC4"/>
</dbReference>
<evidence type="ECO:0000256" key="4">
    <source>
        <dbReference type="ARBA" id="ARBA00023136"/>
    </source>
</evidence>
<dbReference type="InterPro" id="IPR005533">
    <property type="entry name" value="AMOP_dom"/>
</dbReference>
<keyword evidence="3" id="KW-1133">Transmembrane helix</keyword>
<evidence type="ECO:0000256" key="5">
    <source>
        <dbReference type="ARBA" id="ARBA00023157"/>
    </source>
</evidence>
<accession>A0AAD9JYK0</accession>
<comment type="subcellular location">
    <subcellularLocation>
        <location evidence="1">Membrane</location>
    </subcellularLocation>
</comment>
<keyword evidence="5" id="KW-1015">Disulfide bond</keyword>
<dbReference type="PANTHER" id="PTHR13802">
    <property type="entry name" value="MUCIN 4-RELATED"/>
    <property type="match status" value="1"/>
</dbReference>
<dbReference type="Gene3D" id="2.60.40.10">
    <property type="entry name" value="Immunoglobulins"/>
    <property type="match status" value="1"/>
</dbReference>
<comment type="caution">
    <text evidence="8">The sequence shown here is derived from an EMBL/GenBank/DDBJ whole genome shotgun (WGS) entry which is preliminary data.</text>
</comment>
<evidence type="ECO:0000256" key="3">
    <source>
        <dbReference type="ARBA" id="ARBA00022989"/>
    </source>
</evidence>
<sequence>MLSENKRITAQKQGFAMLAPMWTDTFGRFGHVYYQIYDMTKPGSTSTVQTRVKHAIDHAKDDILAYGGVSVTDVTWVMVITWSNMIPRLYYSELIETPNTFQLVVAYDPSRYQTFVMYIYLNLGWNSETNIRRSMTGYFSYKYTVEKKKDLPSSMKSTAFRLHTIYGNTGERGRYMFQIATGRHTINYDQKCYNWFAKEMKRLLVIRYLLSQTLICPCERRLADLDGRWQFDSAQYHANFDHRCYYEETPWGVSTQECCYSSLGSLITAGDGRGGQTFLYHPSYKIQHKKYDILPKQWCCKFTDNCKYFHYVRPIDTCNGYVAPVFGWLTGDPHFHTLDGFQYTFNGLGEYTLVETTHGNFSLQGRTAKALDANGAEMDATVFSAFAASDIDSDTIQIKMSATRDDISVYSEGCNVAEWFRTANVTDNKACSGVVIIKKNSSQIAIVFRSGFSMTIGLKAGQLDIRVGAPNEFRNHTKGLMGVFNGDPNDDLLGPGENAVALSNASSEWAIYYDFGEKWRINEIDSLFYYGPGENYSMFARTEFKPLFVEDVLRSMTSAVRAQVKTTCGDNKECIFDFAVTGNQDVAASTLEINSKNVKNAATLANASPNITVSTVFNVTVGQDNALTVNTSDSNGDTVSVSLMSPLPEGANFTRGVYTWKPANMEPMNISFSASDGNGGVAAADVSVNLCDCSGHGVCLFDLLGDGYELKQTFRIVQCNCFIGWEGKI</sequence>
<reference evidence="8" key="1">
    <citation type="journal article" date="2023" name="Mol. Biol. Evol.">
        <title>Third-Generation Sequencing Reveals the Adaptive Role of the Epigenome in Three Deep-Sea Polychaetes.</title>
        <authorList>
            <person name="Perez M."/>
            <person name="Aroh O."/>
            <person name="Sun Y."/>
            <person name="Lan Y."/>
            <person name="Juniper S.K."/>
            <person name="Young C.R."/>
            <person name="Angers B."/>
            <person name="Qian P.Y."/>
        </authorList>
    </citation>
    <scope>NUCLEOTIDE SEQUENCE</scope>
    <source>
        <strain evidence="8">R07B-5</strain>
    </source>
</reference>
<dbReference type="InterPro" id="IPR051495">
    <property type="entry name" value="Epithelial_Barrier/Signaling"/>
</dbReference>
<dbReference type="SMART" id="SM00539">
    <property type="entry name" value="NIDO"/>
    <property type="match status" value="1"/>
</dbReference>
<evidence type="ECO:0008006" key="10">
    <source>
        <dbReference type="Google" id="ProtNLM"/>
    </source>
</evidence>
<keyword evidence="9" id="KW-1185">Reference proteome</keyword>
<dbReference type="Pfam" id="PF23263">
    <property type="entry name" value="C8-3_MUC4"/>
    <property type="match status" value="1"/>
</dbReference>
<evidence type="ECO:0000256" key="1">
    <source>
        <dbReference type="ARBA" id="ARBA00004370"/>
    </source>
</evidence>
<protein>
    <recommendedName>
        <fullName evidence="10">VWFD domain-containing protein</fullName>
    </recommendedName>
</protein>
<feature type="domain" description="VWFD" evidence="7">
    <location>
        <begin position="325"/>
        <end position="527"/>
    </location>
</feature>
<dbReference type="InterPro" id="IPR001846">
    <property type="entry name" value="VWF_type-D"/>
</dbReference>
<dbReference type="PROSITE" id="PS50856">
    <property type="entry name" value="AMOP"/>
    <property type="match status" value="1"/>
</dbReference>
<dbReference type="SMART" id="SM00216">
    <property type="entry name" value="VWD"/>
    <property type="match status" value="1"/>
</dbReference>
<evidence type="ECO:0000259" key="7">
    <source>
        <dbReference type="PROSITE" id="PS51233"/>
    </source>
</evidence>
<dbReference type="InterPro" id="IPR013783">
    <property type="entry name" value="Ig-like_fold"/>
</dbReference>
<evidence type="ECO:0000259" key="6">
    <source>
        <dbReference type="PROSITE" id="PS50856"/>
    </source>
</evidence>
<proteinExistence type="predicted"/>
<dbReference type="PROSITE" id="PS51233">
    <property type="entry name" value="VWFD"/>
    <property type="match status" value="1"/>
</dbReference>
<name>A0AAD9JYK0_RIDPI</name>
<keyword evidence="4" id="KW-0472">Membrane</keyword>
<gene>
    <name evidence="8" type="ORF">NP493_1568g00009</name>
</gene>
<dbReference type="Pfam" id="PF06119">
    <property type="entry name" value="NIDO"/>
    <property type="match status" value="1"/>
</dbReference>
<keyword evidence="2" id="KW-0812">Transmembrane</keyword>
<organism evidence="8 9">
    <name type="scientific">Ridgeia piscesae</name>
    <name type="common">Tubeworm</name>
    <dbReference type="NCBI Taxonomy" id="27915"/>
    <lineage>
        <taxon>Eukaryota</taxon>
        <taxon>Metazoa</taxon>
        <taxon>Spiralia</taxon>
        <taxon>Lophotrochozoa</taxon>
        <taxon>Annelida</taxon>
        <taxon>Polychaeta</taxon>
        <taxon>Sedentaria</taxon>
        <taxon>Canalipalpata</taxon>
        <taxon>Sabellida</taxon>
        <taxon>Siboglinidae</taxon>
        <taxon>Ridgeia</taxon>
    </lineage>
</organism>
<dbReference type="AlphaFoldDB" id="A0AAD9JYK0"/>
<dbReference type="Pfam" id="PF00094">
    <property type="entry name" value="VWD"/>
    <property type="match status" value="1"/>
</dbReference>
<dbReference type="Proteomes" id="UP001209878">
    <property type="component" value="Unassembled WGS sequence"/>
</dbReference>
<dbReference type="EMBL" id="JAODUO010001568">
    <property type="protein sequence ID" value="KAK2161637.1"/>
    <property type="molecule type" value="Genomic_DNA"/>
</dbReference>
<dbReference type="PANTHER" id="PTHR13802:SF52">
    <property type="entry name" value="MUCIN-4"/>
    <property type="match status" value="1"/>
</dbReference>
<evidence type="ECO:0000256" key="2">
    <source>
        <dbReference type="ARBA" id="ARBA00022692"/>
    </source>
</evidence>
<dbReference type="GO" id="GO:0016020">
    <property type="term" value="C:membrane"/>
    <property type="evidence" value="ECO:0007669"/>
    <property type="project" value="UniProtKB-SubCell"/>
</dbReference>
<feature type="domain" description="AMOP" evidence="6">
    <location>
        <begin position="184"/>
        <end position="313"/>
    </location>
</feature>
<evidence type="ECO:0000313" key="8">
    <source>
        <dbReference type="EMBL" id="KAK2161637.1"/>
    </source>
</evidence>
<evidence type="ECO:0000313" key="9">
    <source>
        <dbReference type="Proteomes" id="UP001209878"/>
    </source>
</evidence>
<dbReference type="InterPro" id="IPR003886">
    <property type="entry name" value="NIDO_dom"/>
</dbReference>